<dbReference type="AlphaFoldDB" id="A0A919G766"/>
<dbReference type="EMBL" id="BNBO01000040">
    <property type="protein sequence ID" value="GHH79019.1"/>
    <property type="molecule type" value="Genomic_DNA"/>
</dbReference>
<protein>
    <recommendedName>
        <fullName evidence="2">Aminoglycoside phosphotransferase domain-containing protein</fullName>
    </recommendedName>
</protein>
<dbReference type="InterPro" id="IPR011009">
    <property type="entry name" value="Kinase-like_dom_sf"/>
</dbReference>
<organism evidence="3 4">
    <name type="scientific">Kitasatospora indigofera</name>
    <dbReference type="NCBI Taxonomy" id="67307"/>
    <lineage>
        <taxon>Bacteria</taxon>
        <taxon>Bacillati</taxon>
        <taxon>Actinomycetota</taxon>
        <taxon>Actinomycetes</taxon>
        <taxon>Kitasatosporales</taxon>
        <taxon>Streptomycetaceae</taxon>
        <taxon>Kitasatospora</taxon>
    </lineage>
</organism>
<accession>A0A919G766</accession>
<reference evidence="3" key="2">
    <citation type="submission" date="2020-09" db="EMBL/GenBank/DDBJ databases">
        <authorList>
            <person name="Sun Q."/>
            <person name="Ohkuma M."/>
        </authorList>
    </citation>
    <scope>NUCLEOTIDE SEQUENCE</scope>
    <source>
        <strain evidence="3">JCM 4646</strain>
    </source>
</reference>
<gene>
    <name evidence="3" type="ORF">GCM10018781_56080</name>
</gene>
<dbReference type="RefSeq" id="WP_229927803.1">
    <property type="nucleotide sequence ID" value="NZ_BNBO01000040.1"/>
</dbReference>
<feature type="region of interest" description="Disordered" evidence="1">
    <location>
        <begin position="180"/>
        <end position="214"/>
    </location>
</feature>
<evidence type="ECO:0000259" key="2">
    <source>
        <dbReference type="Pfam" id="PF01636"/>
    </source>
</evidence>
<evidence type="ECO:0000256" key="1">
    <source>
        <dbReference type="SAM" id="MobiDB-lite"/>
    </source>
</evidence>
<dbReference type="Proteomes" id="UP000617734">
    <property type="component" value="Unassembled WGS sequence"/>
</dbReference>
<evidence type="ECO:0000313" key="4">
    <source>
        <dbReference type="Proteomes" id="UP000617734"/>
    </source>
</evidence>
<comment type="caution">
    <text evidence="3">The sequence shown here is derived from an EMBL/GenBank/DDBJ whole genome shotgun (WGS) entry which is preliminary data.</text>
</comment>
<keyword evidence="4" id="KW-1185">Reference proteome</keyword>
<dbReference type="GeneID" id="95355963"/>
<reference evidence="3" key="1">
    <citation type="journal article" date="2014" name="Int. J. Syst. Evol. Microbiol.">
        <title>Complete genome sequence of Corynebacterium casei LMG S-19264T (=DSM 44701T), isolated from a smear-ripened cheese.</title>
        <authorList>
            <consortium name="US DOE Joint Genome Institute (JGI-PGF)"/>
            <person name="Walter F."/>
            <person name="Albersmeier A."/>
            <person name="Kalinowski J."/>
            <person name="Ruckert C."/>
        </authorList>
    </citation>
    <scope>NUCLEOTIDE SEQUENCE</scope>
    <source>
        <strain evidence="3">JCM 4646</strain>
    </source>
</reference>
<dbReference type="InterPro" id="IPR002575">
    <property type="entry name" value="Aminoglycoside_PTrfase"/>
</dbReference>
<name>A0A919G766_9ACTN</name>
<evidence type="ECO:0000313" key="3">
    <source>
        <dbReference type="EMBL" id="GHH79019.1"/>
    </source>
</evidence>
<sequence length="214" mass="22920">MTDFPPPPELLVWLAGHLPGPVTAADWSWPRATSRVWRIGGPDGGNAFLKISPDDGAFAREVAGYAYAARYLPERQAPRLLASDPGLRALLSAALPGRVVRGLPLERAMELRLHEEAGRLLRRWHDHSDAGTADHRAAVREAMGTYAREAAQCREALAGQVPPDVLALLDAAATEIPAWSSRSSSGCSGAVTRTPGPADSLLHRLRPPPRPGQG</sequence>
<dbReference type="SUPFAM" id="SSF56112">
    <property type="entry name" value="Protein kinase-like (PK-like)"/>
    <property type="match status" value="1"/>
</dbReference>
<proteinExistence type="predicted"/>
<dbReference type="Pfam" id="PF01636">
    <property type="entry name" value="APH"/>
    <property type="match status" value="1"/>
</dbReference>
<feature type="compositionally biased region" description="Low complexity" evidence="1">
    <location>
        <begin position="180"/>
        <end position="189"/>
    </location>
</feature>
<feature type="domain" description="Aminoglycoside phosphotransferase" evidence="2">
    <location>
        <begin position="33"/>
        <end position="176"/>
    </location>
</feature>